<keyword evidence="5" id="KW-0732">Signal</keyword>
<feature type="domain" description="Teneurin-like YD-shell" evidence="8">
    <location>
        <begin position="1828"/>
        <end position="1989"/>
    </location>
</feature>
<evidence type="ECO:0000313" key="10">
    <source>
        <dbReference type="Proteomes" id="UP000239833"/>
    </source>
</evidence>
<dbReference type="InterPro" id="IPR045351">
    <property type="entry name" value="DUF6531"/>
</dbReference>
<evidence type="ECO:0000313" key="9">
    <source>
        <dbReference type="EMBL" id="AVF25877.1"/>
    </source>
</evidence>
<evidence type="ECO:0000256" key="3">
    <source>
        <dbReference type="ARBA" id="ARBA00022737"/>
    </source>
</evidence>
<organism evidence="9 10">
    <name type="scientific">Paenibacillus larvae subsp. larvae</name>
    <dbReference type="NCBI Taxonomy" id="147375"/>
    <lineage>
        <taxon>Bacteria</taxon>
        <taxon>Bacillati</taxon>
        <taxon>Bacillota</taxon>
        <taxon>Bacilli</taxon>
        <taxon>Bacillales</taxon>
        <taxon>Paenibacillaceae</taxon>
        <taxon>Paenibacillus</taxon>
    </lineage>
</organism>
<accession>A0A2L1UCJ5</accession>
<feature type="domain" description="Pre-toxin TG" evidence="6">
    <location>
        <begin position="2846"/>
        <end position="2910"/>
    </location>
</feature>
<evidence type="ECO:0000256" key="2">
    <source>
        <dbReference type="ARBA" id="ARBA00022525"/>
    </source>
</evidence>
<dbReference type="PANTHER" id="PTHR32305:SF15">
    <property type="entry name" value="PROTEIN RHSA-RELATED"/>
    <property type="match status" value="1"/>
</dbReference>
<evidence type="ECO:0000259" key="6">
    <source>
        <dbReference type="Pfam" id="PF14449"/>
    </source>
</evidence>
<feature type="region of interest" description="Disordered" evidence="4">
    <location>
        <begin position="1708"/>
        <end position="1743"/>
    </location>
</feature>
<dbReference type="InterPro" id="IPR056823">
    <property type="entry name" value="TEN-like_YD-shell"/>
</dbReference>
<dbReference type="GO" id="GO:0005576">
    <property type="term" value="C:extracellular region"/>
    <property type="evidence" value="ECO:0007669"/>
    <property type="project" value="UniProtKB-SubCell"/>
</dbReference>
<dbReference type="InterPro" id="IPR031325">
    <property type="entry name" value="RHS_repeat"/>
</dbReference>
<feature type="domain" description="Teneurin-like YD-shell" evidence="8">
    <location>
        <begin position="2043"/>
        <end position="2169"/>
    </location>
</feature>
<name>A0A2L1UCJ5_9BACL</name>
<dbReference type="RefSeq" id="WP_079940557.1">
    <property type="nucleotide sequence ID" value="NZ_CP019655.1"/>
</dbReference>
<evidence type="ECO:0000256" key="4">
    <source>
        <dbReference type="SAM" id="MobiDB-lite"/>
    </source>
</evidence>
<dbReference type="InterPro" id="IPR027797">
    <property type="entry name" value="PT-TG_dom"/>
</dbReference>
<reference evidence="10" key="1">
    <citation type="submission" date="2017-02" db="EMBL/GenBank/DDBJ databases">
        <title>Delineation of Paenibacillus larvae strains originating from foulbrood outbreaks.</title>
        <authorList>
            <person name="Beims H."/>
            <person name="Bunk B."/>
            <person name="Sproeer C."/>
            <person name="Mohr K.I."/>
            <person name="Pradella S."/>
            <person name="Guenther G."/>
            <person name="Rohde M."/>
            <person name="von der Ohe W."/>
            <person name="Steinert M."/>
        </authorList>
    </citation>
    <scope>NUCLEOTIDE SEQUENCE [LARGE SCALE GENOMIC DNA]</scope>
    <source>
        <strain evidence="10">Eric_III</strain>
    </source>
</reference>
<dbReference type="PANTHER" id="PTHR32305">
    <property type="match status" value="1"/>
</dbReference>
<dbReference type="Pfam" id="PF05593">
    <property type="entry name" value="RHS_repeat"/>
    <property type="match status" value="6"/>
</dbReference>
<dbReference type="InterPro" id="IPR050708">
    <property type="entry name" value="T6SS_VgrG/RHS"/>
</dbReference>
<dbReference type="Gene3D" id="2.180.10.10">
    <property type="entry name" value="RHS repeat-associated core"/>
    <property type="match status" value="3"/>
</dbReference>
<dbReference type="Gene3D" id="3.90.930.1">
    <property type="match status" value="1"/>
</dbReference>
<dbReference type="NCBIfam" id="TIGR01643">
    <property type="entry name" value="YD_repeat_2x"/>
    <property type="match status" value="14"/>
</dbReference>
<keyword evidence="3" id="KW-0677">Repeat</keyword>
<feature type="domain" description="DUF6531" evidence="7">
    <location>
        <begin position="1738"/>
        <end position="1811"/>
    </location>
</feature>
<feature type="signal peptide" evidence="5">
    <location>
        <begin position="1"/>
        <end position="27"/>
    </location>
</feature>
<dbReference type="EMBL" id="CP019655">
    <property type="protein sequence ID" value="AVF25877.1"/>
    <property type="molecule type" value="Genomic_DNA"/>
</dbReference>
<dbReference type="InterPro" id="IPR022385">
    <property type="entry name" value="Rhs_assc_core"/>
</dbReference>
<evidence type="ECO:0000259" key="8">
    <source>
        <dbReference type="Pfam" id="PF25023"/>
    </source>
</evidence>
<dbReference type="InterPro" id="IPR006530">
    <property type="entry name" value="YD"/>
</dbReference>
<gene>
    <name evidence="9" type="primary">wapA_1</name>
    <name evidence="9" type="ORF">ERICIII_01699</name>
</gene>
<protein>
    <submittedName>
        <fullName evidence="9">Cell wall-associated polypeptide</fullName>
    </submittedName>
</protein>
<dbReference type="GeneID" id="64218465"/>
<dbReference type="Proteomes" id="UP000239833">
    <property type="component" value="Chromosome"/>
</dbReference>
<sequence length="3036" mass="336118" precursor="true">MSKVKLMATCLLILVAIIACKPTGVHAEKTTYKLGPKETVVISSKKNNYFQSVSVKGGSHDFLYYYDKSDGTLGSYYEYGSKNSSYTYSKNKTEALIITNTSSNMITISGKDLEIVRRSNPALEKKVIKAGQTFEIRKYSDIWNFAIDTGKMKYDLASYDLQGNIYNYSIDTSGKFKIPKDSKVILTNRESKNTELITPYQSLDFTVRSAPALMRKTLAPGQSVEIHNNQKNASNVQISGVHDYALYEDDGSVASYQRKRKLRSISLSNANKLIITNTDSKNIEITGPNDGFSYTESETPACFDIDLSPGDSIDLVNYTKKVFSVYTKGTHDYVEYYKDGKVLAMKRKSTAASNSISAKGRMSITNSGTSSFSIAGPYHAFKVDRRDRPALAVKKISPGQSMEAANDQPDLTVPVYISGKSDQALYKKSDGIYSYSRSKIRGMLQLGPLKWVAVMNVSSSAYEVYAPYDLVGLSDRANPVTFEQILKSGESIDLVNVSKTYFRLGIRGTFDYANYNGKGKVISFKENAGTTSGITVSSGNRFAMTNVQNSSLTVTGPYDAFAISPRSNPALYKRSLSRNETAEIKNSSPESFQLPLQGTYDYARYNRDEEITSFNRDHTYSALALNSGYRIVVTNSVSDRVHMAAPYDAVKGTDRKEPALFICKLASDQSLEAVNKGTKPYPVKSTGKYDYSLFNSASEIYKYSADNSAGSVHVPGGDKVAVMNTDTGSKEVWGPYDPFTVSYRDNPVTFRKTLPPGTTFIANNTSTKSFDVTSDGFFDYVRRSMPGYDIEDYGRAHKAGSLSIQSQKSTILTNAQLWNQTFKGPYDAFDIIGRQNPALYVMKLEPDESMEAVNYGPKKFNVLLKGTHDYAYYDQDGDVSSYERLSHTSSAEVSASERIAIMNSGTQASEVSAPFDVFHLRKRSTPVTFKKKLSPERTIELQNVSKRAFRIPVSGKFDQASYNELGHNRSYDRLSSAKDLYVDKKVRSVITNADVQAVEVTGPFDAFKISDRKQPALFIRQLGVNKNINIVNTSEKKSSVKIKGTYDYAEYDQADSILKYGHNQRDTVKDTNPDITLALMNTDTKSIEVSGPYDIYEVTDRKTPVSFIETLSPGQTVEALNHSSKIYSVYPTGAVDYVKYNQKMEQTYNQRKADLKSHVVLKEHKIVLTNADDQNITVTGSYDAFKFNKRDNPAFLVRKIVPGISIDIINTSSGASVAAFNSSYDCATYDAENRIEKYKQSKSASTEDIPAHNTLAAMNTGNQVMEIAAPYDITEMKDRPTPVTVMKGLGKGETIEIENTSKRIFPLEISGVFDYAAYKAQGYFNSYQRDAAARKAIMWPGARYVVTNNRPEKVMVSGPYDAYVVSERNNPAVLVKSILPGQSVDLQNINPSYIKLNIHGIFDSVVYNKSGQIASTDTSVSPKETDLSAGFRMLVTNADANGFEVEGPFDALRVLDAEQWFTKHIGQGQTIEAKNEAGTELDLAIDGTFDYVLYSQAGTKYGKDLPPGSLHLKSRERAVITNRTGAPVTVSGLKDGFSLRDQADPALAIQVLKPGENSKVKNKRSSAKFSIAGTFDYVKKRSDQDYSIFGHLQDSQEMTNHFQTIVTHAGSGNLEIWGPYAELEIENWKEPALAKLSLEPGQSLYATNKASSSYHKVRIDGLFEYYSATSGLIAGNGNINLGPGRTVQITNTDTKAYDVYAPYETFELSRTAPPEEHEPDGDISTQDPTDIDPDSFHGDPVDTATGAQAIYKDMLTVHGTVDIPFQIQYYSLLLNKGDMGYGWGHHYEIRLAKEESGNLTLHWNANRKSIFKPSGDNKYRSDNKSAAHDQLTKEGNGYELKRNNGTSLTFDESGKLLEMKSKTGETIRFTYDGNGRLNQVVDPVTNKYLNLQYNESGLLQQVQDSMQRTVKFDYDDKFRLTHIHDADSNETVYTYDEAGRMVTGSEGGVTRFENTYDEKGRIVEQKDGVQGHAPTRFKYEEKEGQFITTVTNREGKTKKLTHDSKHRLMKMVNEEGKTTSYQYDDQGNRIKVTDALNKTNQFAYDERGHVISVTDQNGKKISMSYDSSNNLLEVVNQSEKITYTYDNRNRLTGITNPNGQKTTYAYNEQGYLAKVTDALGRAITYQYEDGELRSLTNAEGNKITYQYDRAGRITGITGPNGKTTSYEYTNSGQIVKVADPLGHTTSYQYDGRGNPVLVTDPKGNQTVFQYNENDSLTRVTNALKQTTTFAYDGEDRLIQVTDPSGNSQKTAYDGVGNVTKQTDGAGSTVSYSYDAIGRLTAIYDAEGRRIFSVLYDASGRPKSTTNALNKTVKSRYKANGQLDMITDALGNQTQYTFDGLNQLTQVKDSKDGISAQTFDEANQLTSLKDPAGNETKWTYDQAGRILSETNSTGGKQLYEYNSCGQLSSEHNARGQTTKYQYDGAGHLISFTDEAGNVTYTYDASGNITSVTDEKGNTLKRTYDALNRVETYTDQDGNQIGYEYDQAGNLKALIYPDKKKVQYTYDANHRLKEVTDPAGRKTTYTYDKHGNLEQTIRPDGSKETRTYDAAGQLLTLSDRAADGSSISEYTFTYDANGNVSTEDNKVPDITVQGPEQKGAGLSPSTLLAGKAEMTYGKDNRLDTYNGMKVEYDADGNQITGPLGESRESFKYDARNRLIQAGQTAYAYNSENNRISVTKGNSVTKYVVNPHAMLSQILMETDGNGKGQAWYVYGLGLIGREDSEGTYQTYHYDRRGSTVALTASTGEVTDRYVYGPYGELLRKTGDTKQPFLYNGRDGVVTDDNGLYYMRARYYNPDIKRFINRDVLTGSISVGQTLNRYAYVNGNPVSYVDPFGLSRDSDTSPYAHAANFVLDFIPFVGSIKGAFEAFIGEDLITGKTLSASDRWAAGIGSVLGALPIPGAKQGGKYLTKGTIELEEQLEKSLVSAGTSKYRLPMDLQLFAGKAGKFSPNNNGYFGIPGKGGSHTRNLAGGKNAAKSFFDQMSAGATTIEQKGKVTIANMPDGQRIVYRSTSSFDGTPVVEIHGIGKFKSQKIHFED</sequence>
<dbReference type="Pfam" id="PF20148">
    <property type="entry name" value="DUF6531"/>
    <property type="match status" value="1"/>
</dbReference>
<dbReference type="STRING" id="147375.BXP28_22160"/>
<feature type="chain" id="PRO_5014733628" evidence="5">
    <location>
        <begin position="28"/>
        <end position="3036"/>
    </location>
</feature>
<evidence type="ECO:0000256" key="5">
    <source>
        <dbReference type="SAM" id="SignalP"/>
    </source>
</evidence>
<feature type="domain" description="Teneurin-like YD-shell" evidence="8">
    <location>
        <begin position="2290"/>
        <end position="2437"/>
    </location>
</feature>
<dbReference type="PROSITE" id="PS51257">
    <property type="entry name" value="PROKAR_LIPOPROTEIN"/>
    <property type="match status" value="1"/>
</dbReference>
<dbReference type="NCBIfam" id="TIGR03696">
    <property type="entry name" value="Rhs_assc_core"/>
    <property type="match status" value="1"/>
</dbReference>
<dbReference type="Pfam" id="PF14449">
    <property type="entry name" value="PT-TG"/>
    <property type="match status" value="1"/>
</dbReference>
<dbReference type="Pfam" id="PF25023">
    <property type="entry name" value="TEN_YD-shell"/>
    <property type="match status" value="3"/>
</dbReference>
<evidence type="ECO:0000256" key="1">
    <source>
        <dbReference type="ARBA" id="ARBA00004613"/>
    </source>
</evidence>
<comment type="subcellular location">
    <subcellularLocation>
        <location evidence="1">Secreted</location>
    </subcellularLocation>
</comment>
<proteinExistence type="predicted"/>
<keyword evidence="2" id="KW-0964">Secreted</keyword>
<evidence type="ECO:0000259" key="7">
    <source>
        <dbReference type="Pfam" id="PF20148"/>
    </source>
</evidence>